<dbReference type="AlphaFoldDB" id="A0A087HL47"/>
<accession>A0A087HL47</accession>
<dbReference type="EMBL" id="CM002869">
    <property type="protein sequence ID" value="KFK42849.1"/>
    <property type="molecule type" value="Genomic_DNA"/>
</dbReference>
<dbReference type="Gramene" id="KFK42849">
    <property type="protein sequence ID" value="KFK42849"/>
    <property type="gene ID" value="AALP_AA1G047100"/>
</dbReference>
<organism evidence="1 2">
    <name type="scientific">Arabis alpina</name>
    <name type="common">Alpine rock-cress</name>
    <dbReference type="NCBI Taxonomy" id="50452"/>
    <lineage>
        <taxon>Eukaryota</taxon>
        <taxon>Viridiplantae</taxon>
        <taxon>Streptophyta</taxon>
        <taxon>Embryophyta</taxon>
        <taxon>Tracheophyta</taxon>
        <taxon>Spermatophyta</taxon>
        <taxon>Magnoliopsida</taxon>
        <taxon>eudicotyledons</taxon>
        <taxon>Gunneridae</taxon>
        <taxon>Pentapetalae</taxon>
        <taxon>rosids</taxon>
        <taxon>malvids</taxon>
        <taxon>Brassicales</taxon>
        <taxon>Brassicaceae</taxon>
        <taxon>Arabideae</taxon>
        <taxon>Arabis</taxon>
    </lineage>
</organism>
<protein>
    <submittedName>
        <fullName evidence="1">Uncharacterized protein</fullName>
    </submittedName>
</protein>
<sequence length="61" mass="7044">MNNAQQKFGFSRKIFQTRDRSLVQYCEVRKGALLRTNKHWLAVITEASSNSSKIAKTRAEE</sequence>
<gene>
    <name evidence="1" type="ordered locus">AALP_Aa1g047100</name>
</gene>
<name>A0A087HL47_ARAAL</name>
<evidence type="ECO:0000313" key="1">
    <source>
        <dbReference type="EMBL" id="KFK42849.1"/>
    </source>
</evidence>
<evidence type="ECO:0000313" key="2">
    <source>
        <dbReference type="Proteomes" id="UP000029120"/>
    </source>
</evidence>
<reference evidence="2" key="1">
    <citation type="journal article" date="2015" name="Nat. Plants">
        <title>Genome expansion of Arabis alpina linked with retrotransposition and reduced symmetric DNA methylation.</title>
        <authorList>
            <person name="Willing E.M."/>
            <person name="Rawat V."/>
            <person name="Mandakova T."/>
            <person name="Maumus F."/>
            <person name="James G.V."/>
            <person name="Nordstroem K.J."/>
            <person name="Becker C."/>
            <person name="Warthmann N."/>
            <person name="Chica C."/>
            <person name="Szarzynska B."/>
            <person name="Zytnicki M."/>
            <person name="Albani M.C."/>
            <person name="Kiefer C."/>
            <person name="Bergonzi S."/>
            <person name="Castaings L."/>
            <person name="Mateos J.L."/>
            <person name="Berns M.C."/>
            <person name="Bujdoso N."/>
            <person name="Piofczyk T."/>
            <person name="de Lorenzo L."/>
            <person name="Barrero-Sicilia C."/>
            <person name="Mateos I."/>
            <person name="Piednoel M."/>
            <person name="Hagmann J."/>
            <person name="Chen-Min-Tao R."/>
            <person name="Iglesias-Fernandez R."/>
            <person name="Schuster S.C."/>
            <person name="Alonso-Blanco C."/>
            <person name="Roudier F."/>
            <person name="Carbonero P."/>
            <person name="Paz-Ares J."/>
            <person name="Davis S.J."/>
            <person name="Pecinka A."/>
            <person name="Quesneville H."/>
            <person name="Colot V."/>
            <person name="Lysak M.A."/>
            <person name="Weigel D."/>
            <person name="Coupland G."/>
            <person name="Schneeberger K."/>
        </authorList>
    </citation>
    <scope>NUCLEOTIDE SEQUENCE [LARGE SCALE GENOMIC DNA]</scope>
    <source>
        <strain evidence="2">cv. Pajares</strain>
    </source>
</reference>
<keyword evidence="2" id="KW-1185">Reference proteome</keyword>
<dbReference type="Proteomes" id="UP000029120">
    <property type="component" value="Chromosome 1"/>
</dbReference>
<proteinExistence type="predicted"/>